<dbReference type="InterPro" id="IPR002156">
    <property type="entry name" value="RNaseH_domain"/>
</dbReference>
<evidence type="ECO:0000313" key="2">
    <source>
        <dbReference type="EMBL" id="KAK1378797.1"/>
    </source>
</evidence>
<dbReference type="GO" id="GO:0004523">
    <property type="term" value="F:RNA-DNA hybrid ribonuclease activity"/>
    <property type="evidence" value="ECO:0007669"/>
    <property type="project" value="InterPro"/>
</dbReference>
<gene>
    <name evidence="2" type="ORF">POM88_025541</name>
</gene>
<dbReference type="InterPro" id="IPR036397">
    <property type="entry name" value="RNaseH_sf"/>
</dbReference>
<evidence type="ECO:0000259" key="1">
    <source>
        <dbReference type="Pfam" id="PF13456"/>
    </source>
</evidence>
<reference evidence="2" key="1">
    <citation type="submission" date="2023-02" db="EMBL/GenBank/DDBJ databases">
        <title>Genome of toxic invasive species Heracleum sosnowskyi carries increased number of genes despite the absence of recent whole-genome duplications.</title>
        <authorList>
            <person name="Schelkunov M."/>
            <person name="Shtratnikova V."/>
            <person name="Makarenko M."/>
            <person name="Klepikova A."/>
            <person name="Omelchenko D."/>
            <person name="Novikova G."/>
            <person name="Obukhova E."/>
            <person name="Bogdanov V."/>
            <person name="Penin A."/>
            <person name="Logacheva M."/>
        </authorList>
    </citation>
    <scope>NUCLEOTIDE SEQUENCE</scope>
    <source>
        <strain evidence="2">Hsosn_3</strain>
        <tissue evidence="2">Leaf</tissue>
    </source>
</reference>
<reference evidence="2" key="2">
    <citation type="submission" date="2023-05" db="EMBL/GenBank/DDBJ databases">
        <authorList>
            <person name="Schelkunov M.I."/>
        </authorList>
    </citation>
    <scope>NUCLEOTIDE SEQUENCE</scope>
    <source>
        <strain evidence="2">Hsosn_3</strain>
        <tissue evidence="2">Leaf</tissue>
    </source>
</reference>
<keyword evidence="3" id="KW-1185">Reference proteome</keyword>
<dbReference type="GO" id="GO:0003676">
    <property type="term" value="F:nucleic acid binding"/>
    <property type="evidence" value="ECO:0007669"/>
    <property type="project" value="InterPro"/>
</dbReference>
<evidence type="ECO:0000313" key="3">
    <source>
        <dbReference type="Proteomes" id="UP001237642"/>
    </source>
</evidence>
<feature type="domain" description="RNase H type-1" evidence="1">
    <location>
        <begin position="2"/>
        <end position="36"/>
    </location>
</feature>
<dbReference type="AlphaFoldDB" id="A0AAD8MN09"/>
<dbReference type="Gene3D" id="3.30.420.10">
    <property type="entry name" value="Ribonuclease H-like superfamily/Ribonuclease H"/>
    <property type="match status" value="1"/>
</dbReference>
<proteinExistence type="predicted"/>
<dbReference type="Pfam" id="PF13456">
    <property type="entry name" value="RVT_3"/>
    <property type="match status" value="1"/>
</dbReference>
<comment type="caution">
    <text evidence="2">The sequence shown here is derived from an EMBL/GenBank/DDBJ whole genome shotgun (WGS) entry which is preliminary data.</text>
</comment>
<protein>
    <recommendedName>
        <fullName evidence="1">RNase H type-1 domain-containing protein</fullName>
    </recommendedName>
</protein>
<dbReference type="EMBL" id="JAUIZM010000006">
    <property type="protein sequence ID" value="KAK1378797.1"/>
    <property type="molecule type" value="Genomic_DNA"/>
</dbReference>
<dbReference type="Proteomes" id="UP001237642">
    <property type="component" value="Unassembled WGS sequence"/>
</dbReference>
<organism evidence="2 3">
    <name type="scientific">Heracleum sosnowskyi</name>
    <dbReference type="NCBI Taxonomy" id="360622"/>
    <lineage>
        <taxon>Eukaryota</taxon>
        <taxon>Viridiplantae</taxon>
        <taxon>Streptophyta</taxon>
        <taxon>Embryophyta</taxon>
        <taxon>Tracheophyta</taxon>
        <taxon>Spermatophyta</taxon>
        <taxon>Magnoliopsida</taxon>
        <taxon>eudicotyledons</taxon>
        <taxon>Gunneridae</taxon>
        <taxon>Pentapetalae</taxon>
        <taxon>asterids</taxon>
        <taxon>campanulids</taxon>
        <taxon>Apiales</taxon>
        <taxon>Apiaceae</taxon>
        <taxon>Apioideae</taxon>
        <taxon>apioid superclade</taxon>
        <taxon>Tordylieae</taxon>
        <taxon>Tordyliinae</taxon>
        <taxon>Heracleum</taxon>
    </lineage>
</organism>
<dbReference type="PANTHER" id="PTHR48475:SF2">
    <property type="entry name" value="RIBONUCLEASE H"/>
    <property type="match status" value="1"/>
</dbReference>
<accession>A0AAD8MN09</accession>
<sequence>MAKYLKLVKAIMTQFDECYVEHIPREENMKADALSKFDSSDIENYVGSVYFQVLKTPSINGKLIAPIDISGCWIDPIKAHLETGWLSNNALEARKLTVRALRYALIEGILYKKSFVIPYLKCLRPQEAELVLKEVHEGIFAHPQAYRQAKVANRIILDGLKKRVECSSNTWVDELLPILWAYHTTYKVTTEATPFMLDYGAEAVVPVEITHTSPKVGAFEPESNEEGMRLALDLIDEVRDEANAKIVKHHKRASSYYNLRVKERFFRQGDLVLRKIEAYGVGHKGKLAPN</sequence>
<name>A0AAD8MN09_9APIA</name>
<dbReference type="PANTHER" id="PTHR48475">
    <property type="entry name" value="RIBONUCLEASE H"/>
    <property type="match status" value="1"/>
</dbReference>